<sequence>MKFTKILVLLFLFIDFSVGFAQKKINVNTAKEYWFSDRLSDSLSEKKTPDPSQGFPIQAFLIQKDRLYYQPAIGDDLIPVSLTPVKGSDKLYLNIGETMTSNHMYDYSSDGKDFLLTKRANEMLLTVNDKSGNTVDSIKFIRPTDFMMNKDVSEIYFAHLINGTYRLGDSNDEVSFDMDGNLKGINSFSKWNVTRAAGKIKPRVNSPHAFIVLQTSGVKQKESFVVIFDELIKTMNFFKYNILKDGSYSLEKEPYYILKQS</sequence>
<reference evidence="1 2" key="1">
    <citation type="journal article" date="2015" name="Stand. Genomic Sci.">
        <title>Genomic Encyclopedia of Bacterial and Archaeal Type Strains, Phase III: the genomes of soil and plant-associated and newly described type strains.</title>
        <authorList>
            <person name="Whitman W.B."/>
            <person name="Woyke T."/>
            <person name="Klenk H.P."/>
            <person name="Zhou Y."/>
            <person name="Lilburn T.G."/>
            <person name="Beck B.J."/>
            <person name="De Vos P."/>
            <person name="Vandamme P."/>
            <person name="Eisen J.A."/>
            <person name="Garrity G."/>
            <person name="Hugenholtz P."/>
            <person name="Kyrpides N.C."/>
        </authorList>
    </citation>
    <scope>NUCLEOTIDE SEQUENCE [LARGE SCALE GENOMIC DNA]</scope>
    <source>
        <strain evidence="1 2">CGMCC 1.6855</strain>
    </source>
</reference>
<proteinExistence type="predicted"/>
<dbReference type="EMBL" id="VLKR01000041">
    <property type="protein sequence ID" value="TWI15584.1"/>
    <property type="molecule type" value="Genomic_DNA"/>
</dbReference>
<gene>
    <name evidence="1" type="ORF">IQ31_04986</name>
</gene>
<comment type="caution">
    <text evidence="1">The sequence shown here is derived from an EMBL/GenBank/DDBJ whole genome shotgun (WGS) entry which is preliminary data.</text>
</comment>
<dbReference type="GeneID" id="88831570"/>
<evidence type="ECO:0000313" key="1">
    <source>
        <dbReference type="EMBL" id="TWI15584.1"/>
    </source>
</evidence>
<dbReference type="AlphaFoldDB" id="A0A562M6L8"/>
<organism evidence="1 2">
    <name type="scientific">Sphingobacterium siyangense</name>
    <dbReference type="NCBI Taxonomy" id="459529"/>
    <lineage>
        <taxon>Bacteria</taxon>
        <taxon>Pseudomonadati</taxon>
        <taxon>Bacteroidota</taxon>
        <taxon>Sphingobacteriia</taxon>
        <taxon>Sphingobacteriales</taxon>
        <taxon>Sphingobacteriaceae</taxon>
        <taxon>Sphingobacterium</taxon>
    </lineage>
</organism>
<dbReference type="Proteomes" id="UP000315908">
    <property type="component" value="Unassembled WGS sequence"/>
</dbReference>
<accession>A0A562M6L8</accession>
<protein>
    <submittedName>
        <fullName evidence="1">Uncharacterized protein</fullName>
    </submittedName>
</protein>
<dbReference type="RefSeq" id="WP_145330703.1">
    <property type="nucleotide sequence ID" value="NZ_CP080574.1"/>
</dbReference>
<evidence type="ECO:0000313" key="2">
    <source>
        <dbReference type="Proteomes" id="UP000315908"/>
    </source>
</evidence>
<name>A0A562M6L8_9SPHI</name>